<evidence type="ECO:0000256" key="4">
    <source>
        <dbReference type="ARBA" id="ARBA00022729"/>
    </source>
</evidence>
<dbReference type="GO" id="GO:0009251">
    <property type="term" value="P:glucan catabolic process"/>
    <property type="evidence" value="ECO:0007669"/>
    <property type="project" value="TreeGrafter"/>
</dbReference>
<dbReference type="Pfam" id="PF01915">
    <property type="entry name" value="Glyco_hydro_3_C"/>
    <property type="match status" value="1"/>
</dbReference>
<proteinExistence type="inferred from homology"/>
<dbReference type="InterPro" id="IPR002772">
    <property type="entry name" value="Glyco_hydro_3_C"/>
</dbReference>
<dbReference type="InterPro" id="IPR017853">
    <property type="entry name" value="GH"/>
</dbReference>
<dbReference type="InterPro" id="IPR036962">
    <property type="entry name" value="Glyco_hydro_3_N_sf"/>
</dbReference>
<evidence type="ECO:0000256" key="1">
    <source>
        <dbReference type="ARBA" id="ARBA00000448"/>
    </source>
</evidence>
<feature type="domain" description="Fibronectin type III-like" evidence="7">
    <location>
        <begin position="655"/>
        <end position="724"/>
    </location>
</feature>
<dbReference type="EC" id="3.2.1.21" evidence="3"/>
<reference evidence="8 9" key="1">
    <citation type="submission" date="2018-11" db="EMBL/GenBank/DDBJ databases">
        <title>Genomes From Bacteria Associated with the Canine Oral Cavity: a Test Case for Automated Genome-Based Taxonomic Assignment.</title>
        <authorList>
            <person name="Coil D.A."/>
            <person name="Jospin G."/>
            <person name="Darling A.E."/>
            <person name="Wallis C."/>
            <person name="Davis I.J."/>
            <person name="Harris S."/>
            <person name="Eisen J.A."/>
            <person name="Holcombe L.J."/>
            <person name="O'Flynn C."/>
        </authorList>
    </citation>
    <scope>NUCLEOTIDE SEQUENCE [LARGE SCALE GENOMIC DNA]</scope>
    <source>
        <strain evidence="8 9">OH2822_COT-296</strain>
    </source>
</reference>
<evidence type="ECO:0000256" key="3">
    <source>
        <dbReference type="ARBA" id="ARBA00012744"/>
    </source>
</evidence>
<dbReference type="GO" id="GO:0008422">
    <property type="term" value="F:beta-glucosidase activity"/>
    <property type="evidence" value="ECO:0007669"/>
    <property type="project" value="UniProtKB-EC"/>
</dbReference>
<comment type="caution">
    <text evidence="8">The sequence shown here is derived from an EMBL/GenBank/DDBJ whole genome shotgun (WGS) entry which is preliminary data.</text>
</comment>
<dbReference type="Proteomes" id="UP000280935">
    <property type="component" value="Unassembled WGS sequence"/>
</dbReference>
<accession>A0A3P1X0I0</accession>
<comment type="similarity">
    <text evidence="2">Belongs to the glycosyl hydrolase 3 family.</text>
</comment>
<name>A0A3P1X0I0_9ACTN</name>
<dbReference type="InterPro" id="IPR036881">
    <property type="entry name" value="Glyco_hydro_3_C_sf"/>
</dbReference>
<evidence type="ECO:0000256" key="5">
    <source>
        <dbReference type="ARBA" id="ARBA00022801"/>
    </source>
</evidence>
<dbReference type="Pfam" id="PF00933">
    <property type="entry name" value="Glyco_hydro_3"/>
    <property type="match status" value="1"/>
</dbReference>
<evidence type="ECO:0000259" key="7">
    <source>
        <dbReference type="SMART" id="SM01217"/>
    </source>
</evidence>
<dbReference type="SUPFAM" id="SSF51445">
    <property type="entry name" value="(Trans)glycosidases"/>
    <property type="match status" value="1"/>
</dbReference>
<dbReference type="Gene3D" id="3.20.20.300">
    <property type="entry name" value="Glycoside hydrolase, family 3, N-terminal domain"/>
    <property type="match status" value="1"/>
</dbReference>
<sequence>MIHRDPTAAVEDRVAHLLSLMTVEEKAAQMMQLPAWSDPRAVIERHPVGSLLHTDPATIDDAIDAAARTRLGIPLLIADDAIHGHGFWPGATVFGTPLSMACSFDPDAVERAARVTARETSATGVTWTFSPLACIARELRWGRVNETFGEDPHLIGELAAAMVRGYRGDGDTDPTRILSCAKHFAGYSETQGGLDASEADLTPRKLRSWFLPPFERLVREGADTFMLGYQAIDGVPITLNTWLLDGVLKQEWGFAGLLVTDWDNVGHLVRVQQVAADFAEAAALAVRAGNDLIMATPEFHDGALAAIERGLLAPSDLDDAVRRILTVKFRMGLFENPRRPDVERQRVEIGCREHREINMELAAKSLVLLRNDGVLPLRGEGVRVAVIGPQADDMAACLGDWAGTSGQCPWMDDPALTPATTLLAGLRAAAPSDWVIGYARGCGIDELAPDPAGEFFADGQPRPKICHPAPLDEAELAEAVALAASSDVAVVAVGDTINLTGEGRSTASLELFGPQRQLLEAIRATGTPMVVVLLNGKPLVLPESVQEAAAIVEAFNPGAAGGDALAAVLLGRVEPSGRLPVSFPRHAGQLPVFHNRVRGWHGDRYADLTYRPLFAFGEGLTYTTFEYSGLRVTEVGDEVAFSVDLTNTGERHGTEVVQVYVHDVVTSVTWAEQELKAFRRVPLAPGETTTVEFRLPTSELSLVLADGTRVVEPGEFELRVGHSSRPEDQQRTRFHLPDPRVMSF</sequence>
<dbReference type="Gene3D" id="3.40.50.1700">
    <property type="entry name" value="Glycoside hydrolase family 3 C-terminal domain"/>
    <property type="match status" value="1"/>
</dbReference>
<keyword evidence="6" id="KW-0326">Glycosidase</keyword>
<dbReference type="EMBL" id="RQYT01000008">
    <property type="protein sequence ID" value="RRD50213.1"/>
    <property type="molecule type" value="Genomic_DNA"/>
</dbReference>
<dbReference type="AlphaFoldDB" id="A0A3P1X0I0"/>
<dbReference type="SUPFAM" id="SSF52279">
    <property type="entry name" value="Beta-D-glucan exohydrolase, C-terminal domain"/>
    <property type="match status" value="1"/>
</dbReference>
<dbReference type="OrthoDB" id="9803863at2"/>
<keyword evidence="5" id="KW-0378">Hydrolase</keyword>
<evidence type="ECO:0000256" key="2">
    <source>
        <dbReference type="ARBA" id="ARBA00005336"/>
    </source>
</evidence>
<dbReference type="InterPro" id="IPR051915">
    <property type="entry name" value="Cellulose_Degrad_GH3"/>
</dbReference>
<organism evidence="8 9">
    <name type="scientific">Arachnia propionica</name>
    <dbReference type="NCBI Taxonomy" id="1750"/>
    <lineage>
        <taxon>Bacteria</taxon>
        <taxon>Bacillati</taxon>
        <taxon>Actinomycetota</taxon>
        <taxon>Actinomycetes</taxon>
        <taxon>Propionibacteriales</taxon>
        <taxon>Propionibacteriaceae</taxon>
        <taxon>Arachnia</taxon>
    </lineage>
</organism>
<dbReference type="PANTHER" id="PTHR30620:SF16">
    <property type="entry name" value="LYSOSOMAL BETA GLUCOSIDASE"/>
    <property type="match status" value="1"/>
</dbReference>
<dbReference type="RefSeq" id="WP_125227469.1">
    <property type="nucleotide sequence ID" value="NZ_RQYT01000008.1"/>
</dbReference>
<protein>
    <recommendedName>
        <fullName evidence="3">beta-glucosidase</fullName>
        <ecNumber evidence="3">3.2.1.21</ecNumber>
    </recommendedName>
</protein>
<dbReference type="Gene3D" id="2.60.40.10">
    <property type="entry name" value="Immunoglobulins"/>
    <property type="match status" value="1"/>
</dbReference>
<dbReference type="PANTHER" id="PTHR30620">
    <property type="entry name" value="PERIPLASMIC BETA-GLUCOSIDASE-RELATED"/>
    <property type="match status" value="1"/>
</dbReference>
<dbReference type="InterPro" id="IPR026891">
    <property type="entry name" value="Fn3-like"/>
</dbReference>
<dbReference type="InterPro" id="IPR013783">
    <property type="entry name" value="Ig-like_fold"/>
</dbReference>
<dbReference type="PRINTS" id="PR00133">
    <property type="entry name" value="GLHYDRLASE3"/>
</dbReference>
<comment type="catalytic activity">
    <reaction evidence="1">
        <text>Hydrolysis of terminal, non-reducing beta-D-glucosyl residues with release of beta-D-glucose.</text>
        <dbReference type="EC" id="3.2.1.21"/>
    </reaction>
</comment>
<keyword evidence="4" id="KW-0732">Signal</keyword>
<evidence type="ECO:0000313" key="8">
    <source>
        <dbReference type="EMBL" id="RRD50213.1"/>
    </source>
</evidence>
<dbReference type="SMART" id="SM01217">
    <property type="entry name" value="Fn3_like"/>
    <property type="match status" value="1"/>
</dbReference>
<gene>
    <name evidence="8" type="ORF">EII35_05600</name>
</gene>
<dbReference type="InterPro" id="IPR001764">
    <property type="entry name" value="Glyco_hydro_3_N"/>
</dbReference>
<evidence type="ECO:0000256" key="6">
    <source>
        <dbReference type="ARBA" id="ARBA00023295"/>
    </source>
</evidence>
<evidence type="ECO:0000313" key="9">
    <source>
        <dbReference type="Proteomes" id="UP000280935"/>
    </source>
</evidence>
<dbReference type="Pfam" id="PF14310">
    <property type="entry name" value="Fn3-like"/>
    <property type="match status" value="1"/>
</dbReference>